<gene>
    <name evidence="2" type="ORF">SGL43_06608</name>
</gene>
<dbReference type="PANTHER" id="PTHR36180:SF2">
    <property type="entry name" value="BRO FAMILY PROTEIN"/>
    <property type="match status" value="1"/>
</dbReference>
<dbReference type="InterPro" id="IPR003497">
    <property type="entry name" value="BRO_N_domain"/>
</dbReference>
<sequence>MSMVASLSDPGSSPGVTRFMFQGSEVRSLILNEEPWWVATDVCAVLEISNARQAVSYLDDDEVQQAPVTTNDGSGRRPLTNVINEPGLYSLILRSRKPQAKAFKRWITHEVIPAIRKNGRFETAPTLEVTAAAGPLPYRQQAEVLAILRPVLPESYAAATGKVIMARAMGERPMLDSAEMPLYASTFLAEKGHKPATVAKFQSGFGARVSNRYLKVHGKRPEKIPGPAGSRIDKVVAYVEDDRPLLEQVYAEIADEIGMFETGGQVALGA</sequence>
<accession>A0ABM9H7C3</accession>
<keyword evidence="3" id="KW-1185">Reference proteome</keyword>
<organism evidence="2 3">
    <name type="scientific">Streptomyces globisporus</name>
    <dbReference type="NCBI Taxonomy" id="1908"/>
    <lineage>
        <taxon>Bacteria</taxon>
        <taxon>Bacillati</taxon>
        <taxon>Actinomycetota</taxon>
        <taxon>Actinomycetes</taxon>
        <taxon>Kitasatosporales</taxon>
        <taxon>Streptomycetaceae</taxon>
        <taxon>Streptomyces</taxon>
    </lineage>
</organism>
<protein>
    <submittedName>
        <fullName evidence="2">Phage antirepressor protein</fullName>
    </submittedName>
</protein>
<name>A0ABM9H7C3_STRGL</name>
<dbReference type="Proteomes" id="UP001154015">
    <property type="component" value="Unassembled WGS sequence"/>
</dbReference>
<evidence type="ECO:0000259" key="1">
    <source>
        <dbReference type="PROSITE" id="PS51750"/>
    </source>
</evidence>
<proteinExistence type="predicted"/>
<dbReference type="SMART" id="SM01040">
    <property type="entry name" value="Bro-N"/>
    <property type="match status" value="1"/>
</dbReference>
<dbReference type="EMBL" id="CAKXYP010000025">
    <property type="protein sequence ID" value="CAH9419553.1"/>
    <property type="molecule type" value="Genomic_DNA"/>
</dbReference>
<evidence type="ECO:0000313" key="2">
    <source>
        <dbReference type="EMBL" id="CAH9419553.1"/>
    </source>
</evidence>
<evidence type="ECO:0000313" key="3">
    <source>
        <dbReference type="Proteomes" id="UP001154015"/>
    </source>
</evidence>
<dbReference type="PANTHER" id="PTHR36180">
    <property type="entry name" value="DNA-BINDING PROTEIN-RELATED-RELATED"/>
    <property type="match status" value="1"/>
</dbReference>
<dbReference type="Pfam" id="PF02498">
    <property type="entry name" value="Bro-N"/>
    <property type="match status" value="1"/>
</dbReference>
<reference evidence="2" key="1">
    <citation type="submission" date="2022-03" db="EMBL/GenBank/DDBJ databases">
        <authorList>
            <person name="Leyn A S."/>
        </authorList>
    </citation>
    <scope>NUCLEOTIDE SEQUENCE</scope>
    <source>
        <strain evidence="2">Streptomyces globisporus 4-3</strain>
    </source>
</reference>
<feature type="domain" description="Bro-N" evidence="1">
    <location>
        <begin position="1"/>
        <end position="119"/>
    </location>
</feature>
<dbReference type="PROSITE" id="PS51750">
    <property type="entry name" value="BRO_N"/>
    <property type="match status" value="1"/>
</dbReference>
<comment type="caution">
    <text evidence="2">The sequence shown here is derived from an EMBL/GenBank/DDBJ whole genome shotgun (WGS) entry which is preliminary data.</text>
</comment>